<dbReference type="Pfam" id="PF22776">
    <property type="entry name" value="K_trans_C"/>
    <property type="match status" value="1"/>
</dbReference>
<dbReference type="Pfam" id="PF02705">
    <property type="entry name" value="K_trans"/>
    <property type="match status" value="1"/>
</dbReference>
<feature type="transmembrane region" description="Helical" evidence="12">
    <location>
        <begin position="176"/>
        <end position="198"/>
    </location>
</feature>
<feature type="transmembrane region" description="Helical" evidence="12">
    <location>
        <begin position="105"/>
        <end position="126"/>
    </location>
</feature>
<feature type="transmembrane region" description="Helical" evidence="12">
    <location>
        <begin position="54"/>
        <end position="75"/>
    </location>
</feature>
<protein>
    <recommendedName>
        <fullName evidence="12">Probable potassium transport system protein Kup</fullName>
    </recommendedName>
</protein>
<dbReference type="InterPro" id="IPR053951">
    <property type="entry name" value="K_trans_N"/>
</dbReference>
<comment type="subcellular location">
    <subcellularLocation>
        <location evidence="12">Cell membrane</location>
        <topology evidence="12">Multi-pass membrane protein</topology>
    </subcellularLocation>
    <subcellularLocation>
        <location evidence="1">Membrane</location>
        <topology evidence="1">Multi-pass membrane protein</topology>
    </subcellularLocation>
</comment>
<keyword evidence="7 12" id="KW-0769">Symport</keyword>
<evidence type="ECO:0000256" key="2">
    <source>
        <dbReference type="ARBA" id="ARBA00007019"/>
    </source>
</evidence>
<evidence type="ECO:0000256" key="5">
    <source>
        <dbReference type="ARBA" id="ARBA00022538"/>
    </source>
</evidence>
<comment type="caution">
    <text evidence="15">The sequence shown here is derived from an EMBL/GenBank/DDBJ whole genome shotgun (WGS) entry which is preliminary data.</text>
</comment>
<keyword evidence="9 12" id="KW-1133">Transmembrane helix</keyword>
<accession>A0A370WU17</accession>
<dbReference type="PANTHER" id="PTHR30540:SF79">
    <property type="entry name" value="LOW AFFINITY POTASSIUM TRANSPORT SYSTEM PROTEIN KUP"/>
    <property type="match status" value="1"/>
</dbReference>
<dbReference type="InterPro" id="IPR003855">
    <property type="entry name" value="K+_transporter"/>
</dbReference>
<feature type="transmembrane region" description="Helical" evidence="12">
    <location>
        <begin position="430"/>
        <end position="447"/>
    </location>
</feature>
<feature type="transmembrane region" description="Helical" evidence="12">
    <location>
        <begin position="252"/>
        <end position="272"/>
    </location>
</feature>
<reference evidence="15 16" key="1">
    <citation type="submission" date="2018-07" db="EMBL/GenBank/DDBJ databases">
        <title>Dyella monticola sp. nov. and Dyella psychrodurans sp. nov. isolated from monsoon evergreen broad-leaved forest soil of Dinghu Mountain, China.</title>
        <authorList>
            <person name="Gao Z."/>
            <person name="Qiu L."/>
        </authorList>
    </citation>
    <scope>NUCLEOTIDE SEQUENCE [LARGE SCALE GENOMIC DNA]</scope>
    <source>
        <strain evidence="15 16">4G-K06</strain>
    </source>
</reference>
<dbReference type="InterPro" id="IPR023051">
    <property type="entry name" value="Kup"/>
</dbReference>
<comment type="function">
    <text evidence="12">Transport of potassium into the cell. Likely operates as a K(+):H(+) symporter.</text>
</comment>
<feature type="transmembrane region" description="Helical" evidence="12">
    <location>
        <begin position="370"/>
        <end position="392"/>
    </location>
</feature>
<evidence type="ECO:0000259" key="14">
    <source>
        <dbReference type="Pfam" id="PF22776"/>
    </source>
</evidence>
<evidence type="ECO:0000256" key="4">
    <source>
        <dbReference type="ARBA" id="ARBA00022475"/>
    </source>
</evidence>
<evidence type="ECO:0000256" key="12">
    <source>
        <dbReference type="HAMAP-Rule" id="MF_01522"/>
    </source>
</evidence>
<evidence type="ECO:0000256" key="10">
    <source>
        <dbReference type="ARBA" id="ARBA00023065"/>
    </source>
</evidence>
<comment type="catalytic activity">
    <reaction evidence="12">
        <text>K(+)(in) + H(+)(in) = K(+)(out) + H(+)(out)</text>
        <dbReference type="Rhea" id="RHEA:28490"/>
        <dbReference type="ChEBI" id="CHEBI:15378"/>
        <dbReference type="ChEBI" id="CHEBI:29103"/>
    </reaction>
</comment>
<evidence type="ECO:0000256" key="6">
    <source>
        <dbReference type="ARBA" id="ARBA00022692"/>
    </source>
</evidence>
<dbReference type="PANTHER" id="PTHR30540">
    <property type="entry name" value="OSMOTIC STRESS POTASSIUM TRANSPORTER"/>
    <property type="match status" value="1"/>
</dbReference>
<feature type="transmembrane region" description="Helical" evidence="12">
    <location>
        <begin position="344"/>
        <end position="364"/>
    </location>
</feature>
<dbReference type="GO" id="GO:0005886">
    <property type="term" value="C:plasma membrane"/>
    <property type="evidence" value="ECO:0007669"/>
    <property type="project" value="UniProtKB-SubCell"/>
</dbReference>
<keyword evidence="10 12" id="KW-0406">Ion transport</keyword>
<dbReference type="GO" id="GO:0015079">
    <property type="term" value="F:potassium ion transmembrane transporter activity"/>
    <property type="evidence" value="ECO:0007669"/>
    <property type="project" value="UniProtKB-UniRule"/>
</dbReference>
<feature type="domain" description="K+ potassium transporter C-terminal" evidence="14">
    <location>
        <begin position="482"/>
        <end position="628"/>
    </location>
</feature>
<organism evidence="15 16">
    <name type="scientific">Dyella monticola</name>
    <dbReference type="NCBI Taxonomy" id="1927958"/>
    <lineage>
        <taxon>Bacteria</taxon>
        <taxon>Pseudomonadati</taxon>
        <taxon>Pseudomonadota</taxon>
        <taxon>Gammaproteobacteria</taxon>
        <taxon>Lysobacterales</taxon>
        <taxon>Rhodanobacteraceae</taxon>
        <taxon>Dyella</taxon>
    </lineage>
</organism>
<name>A0A370WU17_9GAMM</name>
<evidence type="ECO:0000256" key="3">
    <source>
        <dbReference type="ARBA" id="ARBA00022448"/>
    </source>
</evidence>
<feature type="transmembrane region" description="Helical" evidence="12">
    <location>
        <begin position="292"/>
        <end position="312"/>
    </location>
</feature>
<keyword evidence="4 12" id="KW-1003">Cell membrane</keyword>
<evidence type="ECO:0000313" key="16">
    <source>
        <dbReference type="Proteomes" id="UP000254258"/>
    </source>
</evidence>
<proteinExistence type="inferred from homology"/>
<dbReference type="RefSeq" id="WP_115496656.1">
    <property type="nucleotide sequence ID" value="NZ_QRBE01000011.1"/>
</dbReference>
<keyword evidence="16" id="KW-1185">Reference proteome</keyword>
<dbReference type="HAMAP" id="MF_01522">
    <property type="entry name" value="Kup"/>
    <property type="match status" value="1"/>
</dbReference>
<dbReference type="InterPro" id="IPR053952">
    <property type="entry name" value="K_trans_C"/>
</dbReference>
<keyword evidence="8 12" id="KW-0630">Potassium</keyword>
<sequence length="629" mass="68529">MADRGTTKSKQQRSLPALALAATGVVFGDIATSPLYSLQQAFGEQGVQPSHDNVLGVLSLCLYALLMVVTGKYVLIVMRADNHGEGGMMALGALARGAMRGRGRLTGLTILLGLCGAALFFGDSVITPSISVLSAVEGLQLATPAFKAWVLPIAIMILAGLFLLQRSGSSLIGRVFGPLMMVWLLSIAALGVSAIVQHPGVFRAANPQYAVLYMAHNGFKGFASLGAIVLVLTGAEALYADIGHFGTKPIRLSWLCLALPALLLNYFGQGALLLAQPGNSGTPFYRMVPHALLYPMVALATCATVIASQAVVSGTFSMVRQGIQLGYLPRARILHTSKDMEGQIYLPAVNMLLCAAVMASVLIFRSSQRLAGAYGIAVSGTMLITTILLLLVATRRWRWGVLKLVGFGVLFGVIDGAFFIANLLKLPEGGWFPLLLAAATMVIMTTWRRGRMMVLQRLHAKGEKLDELIRETIKRCPLRAEGTAVFLTRSARWAPQALLQNLRHNQVLHGRNILLHVDDDGDAPRVKSDRRSEVKDLGEGFYWIRLRFGFNERIDVPAGLEALDFEPALNGEELTYFIGNDKITAERKDRIWRWRKSLFIYLYRNAQPAVLYYGIPAPRLVEIGTKIDL</sequence>
<evidence type="ECO:0000256" key="9">
    <source>
        <dbReference type="ARBA" id="ARBA00022989"/>
    </source>
</evidence>
<evidence type="ECO:0000256" key="1">
    <source>
        <dbReference type="ARBA" id="ARBA00004141"/>
    </source>
</evidence>
<keyword evidence="3 12" id="KW-0813">Transport</keyword>
<dbReference type="GO" id="GO:0015293">
    <property type="term" value="F:symporter activity"/>
    <property type="evidence" value="ECO:0007669"/>
    <property type="project" value="UniProtKB-UniRule"/>
</dbReference>
<evidence type="ECO:0000256" key="8">
    <source>
        <dbReference type="ARBA" id="ARBA00022958"/>
    </source>
</evidence>
<feature type="transmembrane region" description="Helical" evidence="12">
    <location>
        <begin position="146"/>
        <end position="164"/>
    </location>
</feature>
<evidence type="ECO:0000256" key="11">
    <source>
        <dbReference type="ARBA" id="ARBA00023136"/>
    </source>
</evidence>
<dbReference type="Proteomes" id="UP000254258">
    <property type="component" value="Unassembled WGS sequence"/>
</dbReference>
<dbReference type="EMBL" id="QRBE01000011">
    <property type="protein sequence ID" value="RDS79649.1"/>
    <property type="molecule type" value="Genomic_DNA"/>
</dbReference>
<keyword evidence="11 12" id="KW-0472">Membrane</keyword>
<evidence type="ECO:0000259" key="13">
    <source>
        <dbReference type="Pfam" id="PF02705"/>
    </source>
</evidence>
<feature type="domain" description="K+ potassium transporter integral membrane" evidence="13">
    <location>
        <begin position="18"/>
        <end position="470"/>
    </location>
</feature>
<feature type="transmembrane region" description="Helical" evidence="12">
    <location>
        <begin position="218"/>
        <end position="240"/>
    </location>
</feature>
<evidence type="ECO:0000313" key="15">
    <source>
        <dbReference type="EMBL" id="RDS79649.1"/>
    </source>
</evidence>
<evidence type="ECO:0000256" key="7">
    <source>
        <dbReference type="ARBA" id="ARBA00022847"/>
    </source>
</evidence>
<dbReference type="OrthoDB" id="9805577at2"/>
<feature type="transmembrane region" description="Helical" evidence="12">
    <location>
        <begin position="404"/>
        <end position="424"/>
    </location>
</feature>
<comment type="similarity">
    <text evidence="2 12">Belongs to the HAK/KUP transporter (TC 2.A.72) family.</text>
</comment>
<keyword evidence="6 12" id="KW-0812">Transmembrane</keyword>
<keyword evidence="5 12" id="KW-0633">Potassium transport</keyword>
<dbReference type="AlphaFoldDB" id="A0A370WU17"/>
<gene>
    <name evidence="15" type="primary">trkD</name>
    <name evidence="12" type="synonym">kup</name>
    <name evidence="15" type="ORF">DWU98_16405</name>
</gene>